<dbReference type="Proteomes" id="UP000242592">
    <property type="component" value="Unassembled WGS sequence"/>
</dbReference>
<feature type="transmembrane region" description="Helical" evidence="8">
    <location>
        <begin position="111"/>
        <end position="127"/>
    </location>
</feature>
<dbReference type="PANTHER" id="PTHR22926:SF3">
    <property type="entry name" value="UNDECAPRENYL-PHOSPHATE ALPHA-N-ACETYLGLUCOSAMINYL 1-PHOSPHATE TRANSFERASE"/>
    <property type="match status" value="1"/>
</dbReference>
<keyword evidence="5 8" id="KW-1133">Transmembrane helix</keyword>
<feature type="transmembrane region" description="Helical" evidence="8">
    <location>
        <begin position="45"/>
        <end position="75"/>
    </location>
</feature>
<keyword evidence="10" id="KW-1185">Reference proteome</keyword>
<comment type="cofactor">
    <cofactor evidence="7">
        <name>Mg(2+)</name>
        <dbReference type="ChEBI" id="CHEBI:18420"/>
    </cofactor>
</comment>
<dbReference type="PANTHER" id="PTHR22926">
    <property type="entry name" value="PHOSPHO-N-ACETYLMURAMOYL-PENTAPEPTIDE-TRANSFERASE"/>
    <property type="match status" value="1"/>
</dbReference>
<dbReference type="GO" id="GO:0044038">
    <property type="term" value="P:cell wall macromolecule biosynthetic process"/>
    <property type="evidence" value="ECO:0007669"/>
    <property type="project" value="TreeGrafter"/>
</dbReference>
<evidence type="ECO:0000256" key="1">
    <source>
        <dbReference type="ARBA" id="ARBA00004651"/>
    </source>
</evidence>
<dbReference type="AlphaFoldDB" id="A0A1M5T7V0"/>
<keyword evidence="3 9" id="KW-0808">Transferase</keyword>
<dbReference type="RefSeq" id="WP_073073199.1">
    <property type="nucleotide sequence ID" value="NZ_FQXN01000004.1"/>
</dbReference>
<feature type="binding site" evidence="7">
    <location>
        <position position="126"/>
    </location>
    <ligand>
        <name>Mg(2+)</name>
        <dbReference type="ChEBI" id="CHEBI:18420"/>
    </ligand>
</feature>
<dbReference type="GO" id="GO:0009103">
    <property type="term" value="P:lipopolysaccharide biosynthetic process"/>
    <property type="evidence" value="ECO:0007669"/>
    <property type="project" value="TreeGrafter"/>
</dbReference>
<dbReference type="GO" id="GO:0071555">
    <property type="term" value="P:cell wall organization"/>
    <property type="evidence" value="ECO:0007669"/>
    <property type="project" value="TreeGrafter"/>
</dbReference>
<feature type="transmembrane region" description="Helical" evidence="8">
    <location>
        <begin position="134"/>
        <end position="151"/>
    </location>
</feature>
<keyword evidence="2" id="KW-1003">Cell membrane</keyword>
<evidence type="ECO:0000313" key="9">
    <source>
        <dbReference type="EMBL" id="SHH46680.1"/>
    </source>
</evidence>
<evidence type="ECO:0000256" key="7">
    <source>
        <dbReference type="PIRSR" id="PIRSR600715-1"/>
    </source>
</evidence>
<dbReference type="InterPro" id="IPR000715">
    <property type="entry name" value="Glycosyl_transferase_4"/>
</dbReference>
<dbReference type="Pfam" id="PF00953">
    <property type="entry name" value="Glycos_transf_4"/>
    <property type="match status" value="1"/>
</dbReference>
<sequence length="310" mass="35354">MFYSLLLSFVFTILIIPFLRKVAFKYNVVDYPDKVLKNHEKATPYLGGVAFMLSFLFFTPFSIFRKLYILVLAFLGLYDDIKSLNPWLRMFVEFLIGYFVSTRFLTNPVEIVIATVFYAFLINSVNMMDGVDGICGITSVIAAFGLLWTVTFPYDKFFLTALIGSLIAYLFYNFPPAKIFMGDMGSYTIGGILGVAVISSFSKSLSHTIASLIILSPFFVDIFSSMLRRMLAGKSPFSGDRDHIYDKLFRKLKSKRKTFFAMTFISTLFCLLGILFLYNSVFSLVLTGVFILFLILKLKLLKFDSEVRNE</sequence>
<keyword evidence="7" id="KW-0479">Metal-binding</keyword>
<feature type="transmembrane region" description="Helical" evidence="8">
    <location>
        <begin position="184"/>
        <end position="202"/>
    </location>
</feature>
<evidence type="ECO:0000256" key="8">
    <source>
        <dbReference type="SAM" id="Phobius"/>
    </source>
</evidence>
<evidence type="ECO:0000256" key="6">
    <source>
        <dbReference type="ARBA" id="ARBA00023136"/>
    </source>
</evidence>
<dbReference type="GO" id="GO:0046872">
    <property type="term" value="F:metal ion binding"/>
    <property type="evidence" value="ECO:0007669"/>
    <property type="project" value="UniProtKB-KW"/>
</dbReference>
<feature type="transmembrane region" description="Helical" evidence="8">
    <location>
        <begin position="157"/>
        <end position="172"/>
    </location>
</feature>
<reference evidence="10" key="1">
    <citation type="submission" date="2016-11" db="EMBL/GenBank/DDBJ databases">
        <authorList>
            <person name="Varghese N."/>
            <person name="Submissions S."/>
        </authorList>
    </citation>
    <scope>NUCLEOTIDE SEQUENCE [LARGE SCALE GENOMIC DNA]</scope>
    <source>
        <strain evidence="10">DSM 15807</strain>
    </source>
</reference>
<feature type="transmembrane region" description="Helical" evidence="8">
    <location>
        <begin position="284"/>
        <end position="301"/>
    </location>
</feature>
<feature type="transmembrane region" description="Helical" evidence="8">
    <location>
        <begin position="208"/>
        <end position="227"/>
    </location>
</feature>
<proteinExistence type="predicted"/>
<keyword evidence="7" id="KW-0460">Magnesium</keyword>
<evidence type="ECO:0000256" key="2">
    <source>
        <dbReference type="ARBA" id="ARBA00022475"/>
    </source>
</evidence>
<name>A0A1M5T7V0_9BACT</name>
<gene>
    <name evidence="9" type="ORF">SAMN02745199_1208</name>
</gene>
<protein>
    <submittedName>
        <fullName evidence="9">UDP-N-acetylmuramyl pentapeptide phosphotransferase/UDP-N-acetylglucosamine-1-phosphate transferase</fullName>
    </submittedName>
</protein>
<dbReference type="STRING" id="1123380.SAMN02745199_1208"/>
<evidence type="ECO:0000313" key="10">
    <source>
        <dbReference type="Proteomes" id="UP000242592"/>
    </source>
</evidence>
<comment type="subcellular location">
    <subcellularLocation>
        <location evidence="1">Cell membrane</location>
        <topology evidence="1">Multi-pass membrane protein</topology>
    </subcellularLocation>
</comment>
<evidence type="ECO:0000256" key="3">
    <source>
        <dbReference type="ARBA" id="ARBA00022679"/>
    </source>
</evidence>
<dbReference type="EMBL" id="FQXN01000004">
    <property type="protein sequence ID" value="SHH46680.1"/>
    <property type="molecule type" value="Genomic_DNA"/>
</dbReference>
<feature type="transmembrane region" description="Helical" evidence="8">
    <location>
        <begin position="259"/>
        <end position="278"/>
    </location>
</feature>
<evidence type="ECO:0000256" key="4">
    <source>
        <dbReference type="ARBA" id="ARBA00022692"/>
    </source>
</evidence>
<accession>A0A1M5T7V0</accession>
<evidence type="ECO:0000256" key="5">
    <source>
        <dbReference type="ARBA" id="ARBA00022989"/>
    </source>
</evidence>
<keyword evidence="4 8" id="KW-0812">Transmembrane</keyword>
<dbReference type="GO" id="GO:0016780">
    <property type="term" value="F:phosphotransferase activity, for other substituted phosphate groups"/>
    <property type="evidence" value="ECO:0007669"/>
    <property type="project" value="InterPro"/>
</dbReference>
<dbReference type="OrthoDB" id="9783652at2"/>
<dbReference type="GO" id="GO:0005886">
    <property type="term" value="C:plasma membrane"/>
    <property type="evidence" value="ECO:0007669"/>
    <property type="project" value="UniProtKB-SubCell"/>
</dbReference>
<organism evidence="9 10">
    <name type="scientific">Thermosipho atlanticus DSM 15807</name>
    <dbReference type="NCBI Taxonomy" id="1123380"/>
    <lineage>
        <taxon>Bacteria</taxon>
        <taxon>Thermotogati</taxon>
        <taxon>Thermotogota</taxon>
        <taxon>Thermotogae</taxon>
        <taxon>Thermotogales</taxon>
        <taxon>Fervidobacteriaceae</taxon>
        <taxon>Thermosipho</taxon>
    </lineage>
</organism>
<keyword evidence="6 8" id="KW-0472">Membrane</keyword>
<feature type="binding site" evidence="7">
    <location>
        <position position="183"/>
    </location>
    <ligand>
        <name>Mg(2+)</name>
        <dbReference type="ChEBI" id="CHEBI:18420"/>
    </ligand>
</feature>